<feature type="domain" description="DUF418" evidence="2">
    <location>
        <begin position="220"/>
        <end position="380"/>
    </location>
</feature>
<feature type="transmembrane region" description="Helical" evidence="1">
    <location>
        <begin position="241"/>
        <end position="262"/>
    </location>
</feature>
<evidence type="ECO:0000313" key="4">
    <source>
        <dbReference type="Proteomes" id="UP001612741"/>
    </source>
</evidence>
<evidence type="ECO:0000259" key="2">
    <source>
        <dbReference type="Pfam" id="PF04235"/>
    </source>
</evidence>
<feature type="transmembrane region" description="Helical" evidence="1">
    <location>
        <begin position="268"/>
        <end position="294"/>
    </location>
</feature>
<dbReference type="InterPro" id="IPR007349">
    <property type="entry name" value="DUF418"/>
</dbReference>
<keyword evidence="1" id="KW-1133">Transmembrane helix</keyword>
<reference evidence="3 4" key="1">
    <citation type="submission" date="2024-10" db="EMBL/GenBank/DDBJ databases">
        <title>The Natural Products Discovery Center: Release of the First 8490 Sequenced Strains for Exploring Actinobacteria Biosynthetic Diversity.</title>
        <authorList>
            <person name="Kalkreuter E."/>
            <person name="Kautsar S.A."/>
            <person name="Yang D."/>
            <person name="Bader C.D."/>
            <person name="Teijaro C.N."/>
            <person name="Fluegel L."/>
            <person name="Davis C.M."/>
            <person name="Simpson J.R."/>
            <person name="Lauterbach L."/>
            <person name="Steele A.D."/>
            <person name="Gui C."/>
            <person name="Meng S."/>
            <person name="Li G."/>
            <person name="Viehrig K."/>
            <person name="Ye F."/>
            <person name="Su P."/>
            <person name="Kiefer A.F."/>
            <person name="Nichols A."/>
            <person name="Cepeda A.J."/>
            <person name="Yan W."/>
            <person name="Fan B."/>
            <person name="Jiang Y."/>
            <person name="Adhikari A."/>
            <person name="Zheng C.-J."/>
            <person name="Schuster L."/>
            <person name="Cowan T.M."/>
            <person name="Smanski M.J."/>
            <person name="Chevrette M.G."/>
            <person name="De Carvalho L.P.S."/>
            <person name="Shen B."/>
        </authorList>
    </citation>
    <scope>NUCLEOTIDE SEQUENCE [LARGE SCALE GENOMIC DNA]</scope>
    <source>
        <strain evidence="3 4">NPDC050545</strain>
    </source>
</reference>
<comment type="caution">
    <text evidence="3">The sequence shown here is derived from an EMBL/GenBank/DDBJ whole genome shotgun (WGS) entry which is preliminary data.</text>
</comment>
<keyword evidence="4" id="KW-1185">Reference proteome</keyword>
<dbReference type="InterPro" id="IPR052529">
    <property type="entry name" value="Bact_Transport_Assoc"/>
</dbReference>
<feature type="transmembrane region" description="Helical" evidence="1">
    <location>
        <begin position="105"/>
        <end position="133"/>
    </location>
</feature>
<feature type="transmembrane region" description="Helical" evidence="1">
    <location>
        <begin position="340"/>
        <end position="360"/>
    </location>
</feature>
<feature type="transmembrane region" description="Helical" evidence="1">
    <location>
        <begin position="67"/>
        <end position="85"/>
    </location>
</feature>
<sequence length="381" mass="40744">MSTAPSASVQAPPSARARALAPDLARGFMLLLIALAHAPTFISNAGLGPSGLNTAGDFLKVFAADNLARSMFVFLFGYGLGQLAGSRLAKGEEWPPVRKLLRRRGFWLLVIGFLHATLLVPIDIVSTYGLALLITASMVRARDSVLLWTAGISLVPATAILAWQTVRAHAAAAAGHPETLPLLMKDDFVSQVLYHLLLWAGKVPGTVLLALPGMMIGIWAARLRVLDDPARHVALLRRVTFSFLALAVLGRLPMALISTGAWKTDATWLPAIAHTITGHAGGIALATAIALITLKIGSRPGRITTALAALGQRSLTFYLFQSVVFVALFYPFTLDLADSMGTAATLAIGTGIWLLSIVLADWMRRIGHRGPFEIALRRLSR</sequence>
<name>A0ABW7Z487_9ACTN</name>
<keyword evidence="1" id="KW-0812">Transmembrane</keyword>
<gene>
    <name evidence="3" type="ORF">ACIBG2_36450</name>
</gene>
<organism evidence="3 4">
    <name type="scientific">Nonomuraea typhae</name>
    <dbReference type="NCBI Taxonomy" id="2603600"/>
    <lineage>
        <taxon>Bacteria</taxon>
        <taxon>Bacillati</taxon>
        <taxon>Actinomycetota</taxon>
        <taxon>Actinomycetes</taxon>
        <taxon>Streptosporangiales</taxon>
        <taxon>Streptosporangiaceae</taxon>
        <taxon>Nonomuraea</taxon>
    </lineage>
</organism>
<proteinExistence type="predicted"/>
<feature type="transmembrane region" description="Helical" evidence="1">
    <location>
        <begin position="315"/>
        <end position="334"/>
    </location>
</feature>
<dbReference type="Pfam" id="PF04235">
    <property type="entry name" value="DUF418"/>
    <property type="match status" value="1"/>
</dbReference>
<accession>A0ABW7Z487</accession>
<feature type="transmembrane region" description="Helical" evidence="1">
    <location>
        <begin position="28"/>
        <end position="47"/>
    </location>
</feature>
<keyword evidence="1" id="KW-0472">Membrane</keyword>
<evidence type="ECO:0000256" key="1">
    <source>
        <dbReference type="SAM" id="Phobius"/>
    </source>
</evidence>
<dbReference type="EMBL" id="JBITGY010000010">
    <property type="protein sequence ID" value="MFI6502918.1"/>
    <property type="molecule type" value="Genomic_DNA"/>
</dbReference>
<feature type="transmembrane region" description="Helical" evidence="1">
    <location>
        <begin position="192"/>
        <end position="220"/>
    </location>
</feature>
<feature type="transmembrane region" description="Helical" evidence="1">
    <location>
        <begin position="145"/>
        <end position="163"/>
    </location>
</feature>
<dbReference type="PANTHER" id="PTHR30590:SF2">
    <property type="entry name" value="INNER MEMBRANE PROTEIN"/>
    <property type="match status" value="1"/>
</dbReference>
<dbReference type="PANTHER" id="PTHR30590">
    <property type="entry name" value="INNER MEMBRANE PROTEIN"/>
    <property type="match status" value="1"/>
</dbReference>
<dbReference type="RefSeq" id="WP_397088544.1">
    <property type="nucleotide sequence ID" value="NZ_JBITGY010000010.1"/>
</dbReference>
<dbReference type="Proteomes" id="UP001612741">
    <property type="component" value="Unassembled WGS sequence"/>
</dbReference>
<protein>
    <submittedName>
        <fullName evidence="3">DUF418 domain-containing protein</fullName>
    </submittedName>
</protein>
<evidence type="ECO:0000313" key="3">
    <source>
        <dbReference type="EMBL" id="MFI6502918.1"/>
    </source>
</evidence>